<organism evidence="2 3">
    <name type="scientific">Paenibacillus mendelii</name>
    <dbReference type="NCBI Taxonomy" id="206163"/>
    <lineage>
        <taxon>Bacteria</taxon>
        <taxon>Bacillati</taxon>
        <taxon>Bacillota</taxon>
        <taxon>Bacilli</taxon>
        <taxon>Bacillales</taxon>
        <taxon>Paenibacillaceae</taxon>
        <taxon>Paenibacillus</taxon>
    </lineage>
</organism>
<reference evidence="2 3" key="1">
    <citation type="submission" date="2024-09" db="EMBL/GenBank/DDBJ databases">
        <authorList>
            <person name="Sun Q."/>
            <person name="Mori K."/>
        </authorList>
    </citation>
    <scope>NUCLEOTIDE SEQUENCE [LARGE SCALE GENOMIC DNA]</scope>
    <source>
        <strain evidence="2 3">CCM 4839</strain>
    </source>
</reference>
<name>A0ABV6J217_9BACL</name>
<dbReference type="CDD" id="cd04301">
    <property type="entry name" value="NAT_SF"/>
    <property type="match status" value="1"/>
</dbReference>
<dbReference type="InterPro" id="IPR016181">
    <property type="entry name" value="Acyl_CoA_acyltransferase"/>
</dbReference>
<protein>
    <submittedName>
        <fullName evidence="2">GNAT family N-acetyltransferase</fullName>
        <ecNumber evidence="2">2.3.-.-</ecNumber>
    </submittedName>
</protein>
<dbReference type="PRINTS" id="PR01754">
    <property type="entry name" value="SACTRNSFRASE"/>
</dbReference>
<keyword evidence="3" id="KW-1185">Reference proteome</keyword>
<keyword evidence="2" id="KW-0012">Acyltransferase</keyword>
<evidence type="ECO:0000313" key="2">
    <source>
        <dbReference type="EMBL" id="MFC0389916.1"/>
    </source>
</evidence>
<evidence type="ECO:0000259" key="1">
    <source>
        <dbReference type="PROSITE" id="PS51186"/>
    </source>
</evidence>
<sequence length="173" mass="20292">MIIKMTHSTMKDYNNPNEGYLVTGRIIPKYENEKWTYTEEIFPEHYFKQYENDEIDISYIDGKGKAIYLFYDDNICIARIKLRSNWNGFALIEDIEVARSHRQKGIGGELLKKAAEWARQNNLIGLTLETQDVNISACRFYAKNNFVIGAVDTMLYSNFSTANEKAIFWYHKF</sequence>
<feature type="domain" description="N-acetyltransferase" evidence="1">
    <location>
        <begin position="25"/>
        <end position="173"/>
    </location>
</feature>
<dbReference type="Proteomes" id="UP001589818">
    <property type="component" value="Unassembled WGS sequence"/>
</dbReference>
<dbReference type="GO" id="GO:0016746">
    <property type="term" value="F:acyltransferase activity"/>
    <property type="evidence" value="ECO:0007669"/>
    <property type="project" value="UniProtKB-KW"/>
</dbReference>
<gene>
    <name evidence="2" type="ORF">ACFFJ8_00855</name>
</gene>
<dbReference type="PROSITE" id="PS51186">
    <property type="entry name" value="GNAT"/>
    <property type="match status" value="1"/>
</dbReference>
<comment type="caution">
    <text evidence="2">The sequence shown here is derived from an EMBL/GenBank/DDBJ whole genome shotgun (WGS) entry which is preliminary data.</text>
</comment>
<dbReference type="EC" id="2.3.-.-" evidence="2"/>
<dbReference type="Pfam" id="PF00583">
    <property type="entry name" value="Acetyltransf_1"/>
    <property type="match status" value="1"/>
</dbReference>
<keyword evidence="2" id="KW-0808">Transferase</keyword>
<dbReference type="RefSeq" id="WP_204821882.1">
    <property type="nucleotide sequence ID" value="NZ_JANHOF010000015.1"/>
</dbReference>
<accession>A0ABV6J217</accession>
<proteinExistence type="predicted"/>
<evidence type="ECO:0000313" key="3">
    <source>
        <dbReference type="Proteomes" id="UP001589818"/>
    </source>
</evidence>
<dbReference type="EMBL" id="JBHLVF010000003">
    <property type="protein sequence ID" value="MFC0389916.1"/>
    <property type="molecule type" value="Genomic_DNA"/>
</dbReference>
<dbReference type="SUPFAM" id="SSF55729">
    <property type="entry name" value="Acyl-CoA N-acyltransferases (Nat)"/>
    <property type="match status" value="1"/>
</dbReference>
<dbReference type="InterPro" id="IPR008125">
    <property type="entry name" value="Streptothricin_AcTrfase"/>
</dbReference>
<dbReference type="Gene3D" id="3.40.630.30">
    <property type="match status" value="1"/>
</dbReference>
<dbReference type="InterPro" id="IPR000182">
    <property type="entry name" value="GNAT_dom"/>
</dbReference>